<sequence length="66" mass="6970">MPAGHDGYAETGRPGGHAASANLACENQNTFGEPYGWNGLHLSVRLGNGPYRQLVDVPPPGRARGR</sequence>
<dbReference type="RefSeq" id="WP_130649375.1">
    <property type="nucleotide sequence ID" value="NZ_BMHA01000004.1"/>
</dbReference>
<dbReference type="Proteomes" id="UP000650511">
    <property type="component" value="Unassembled WGS sequence"/>
</dbReference>
<reference evidence="2" key="1">
    <citation type="journal article" date="2014" name="Int. J. Syst. Evol. Microbiol.">
        <title>Complete genome sequence of Corynebacterium casei LMG S-19264T (=DSM 44701T), isolated from a smear-ripened cheese.</title>
        <authorList>
            <consortium name="US DOE Joint Genome Institute (JGI-PGF)"/>
            <person name="Walter F."/>
            <person name="Albersmeier A."/>
            <person name="Kalinowski J."/>
            <person name="Ruckert C."/>
        </authorList>
    </citation>
    <scope>NUCLEOTIDE SEQUENCE</scope>
    <source>
        <strain evidence="2">CGMCC 1.14988</strain>
    </source>
</reference>
<accession>A0A8J3EXA8</accession>
<gene>
    <name evidence="2" type="ORF">GCM10011354_13820</name>
</gene>
<evidence type="ECO:0000313" key="3">
    <source>
        <dbReference type="Proteomes" id="UP000650511"/>
    </source>
</evidence>
<keyword evidence="3" id="KW-1185">Reference proteome</keyword>
<name>A0A8J3EXA8_9ACTN</name>
<reference evidence="2" key="2">
    <citation type="submission" date="2020-09" db="EMBL/GenBank/DDBJ databases">
        <authorList>
            <person name="Sun Q."/>
            <person name="Zhou Y."/>
        </authorList>
    </citation>
    <scope>NUCLEOTIDE SEQUENCE</scope>
    <source>
        <strain evidence="2">CGMCC 1.14988</strain>
    </source>
</reference>
<protein>
    <submittedName>
        <fullName evidence="2">Uncharacterized protein</fullName>
    </submittedName>
</protein>
<proteinExistence type="predicted"/>
<dbReference type="AlphaFoldDB" id="A0A8J3EXA8"/>
<feature type="region of interest" description="Disordered" evidence="1">
    <location>
        <begin position="1"/>
        <end position="20"/>
    </location>
</feature>
<organism evidence="2 3">
    <name type="scientific">Egicoccus halophilus</name>
    <dbReference type="NCBI Taxonomy" id="1670830"/>
    <lineage>
        <taxon>Bacteria</taxon>
        <taxon>Bacillati</taxon>
        <taxon>Actinomycetota</taxon>
        <taxon>Nitriliruptoria</taxon>
        <taxon>Egicoccales</taxon>
        <taxon>Egicoccaceae</taxon>
        <taxon>Egicoccus</taxon>
    </lineage>
</organism>
<evidence type="ECO:0000256" key="1">
    <source>
        <dbReference type="SAM" id="MobiDB-lite"/>
    </source>
</evidence>
<comment type="caution">
    <text evidence="2">The sequence shown here is derived from an EMBL/GenBank/DDBJ whole genome shotgun (WGS) entry which is preliminary data.</text>
</comment>
<dbReference type="EMBL" id="BMHA01000004">
    <property type="protein sequence ID" value="GGI05382.1"/>
    <property type="molecule type" value="Genomic_DNA"/>
</dbReference>
<evidence type="ECO:0000313" key="2">
    <source>
        <dbReference type="EMBL" id="GGI05382.1"/>
    </source>
</evidence>